<dbReference type="InterPro" id="IPR036390">
    <property type="entry name" value="WH_DNA-bd_sf"/>
</dbReference>
<dbReference type="GO" id="GO:0051301">
    <property type="term" value="P:cell division"/>
    <property type="evidence" value="ECO:0007669"/>
    <property type="project" value="UniProtKB-KW"/>
</dbReference>
<keyword evidence="3" id="KW-0159">Chromosome partition</keyword>
<protein>
    <submittedName>
        <fullName evidence="5">SMC-Scp complex subunit ScpB</fullName>
    </submittedName>
</protein>
<dbReference type="OrthoDB" id="9806226at2"/>
<keyword evidence="2" id="KW-0132">Cell division</keyword>
<evidence type="ECO:0000313" key="5">
    <source>
        <dbReference type="EMBL" id="RLV58563.1"/>
    </source>
</evidence>
<evidence type="ECO:0000256" key="1">
    <source>
        <dbReference type="ARBA" id="ARBA00022490"/>
    </source>
</evidence>
<dbReference type="GO" id="GO:0051304">
    <property type="term" value="P:chromosome separation"/>
    <property type="evidence" value="ECO:0007669"/>
    <property type="project" value="InterPro"/>
</dbReference>
<gene>
    <name evidence="5" type="primary">scpB</name>
    <name evidence="5" type="ORF">D5018_16620</name>
</gene>
<keyword evidence="6" id="KW-1185">Reference proteome</keyword>
<accession>A0A3L8PVF6</accession>
<dbReference type="PANTHER" id="PTHR34298:SF2">
    <property type="entry name" value="SEGREGATION AND CONDENSATION PROTEIN B"/>
    <property type="match status" value="1"/>
</dbReference>
<dbReference type="Pfam" id="PF04079">
    <property type="entry name" value="SMC_ScpB"/>
    <property type="match status" value="1"/>
</dbReference>
<evidence type="ECO:0000256" key="2">
    <source>
        <dbReference type="ARBA" id="ARBA00022618"/>
    </source>
</evidence>
<dbReference type="InterPro" id="IPR005234">
    <property type="entry name" value="ScpB_csome_segregation"/>
</dbReference>
<dbReference type="PIRSF" id="PIRSF019345">
    <property type="entry name" value="ScpB"/>
    <property type="match status" value="1"/>
</dbReference>
<dbReference type="Gene3D" id="1.10.10.10">
    <property type="entry name" value="Winged helix-like DNA-binding domain superfamily/Winged helix DNA-binding domain"/>
    <property type="match status" value="2"/>
</dbReference>
<evidence type="ECO:0000256" key="4">
    <source>
        <dbReference type="ARBA" id="ARBA00023306"/>
    </source>
</evidence>
<keyword evidence="1" id="KW-0963">Cytoplasm</keyword>
<sequence length="197" mass="22231">MKINEIQLKQLIEASLFVSSKPQTVTQLKDSVLADFIVSRDRIKTAVDELQQEYQERGVQLVKVAGGFRFQTAEFLSPLLQKVLEQKSPKYSKATMETIAVIAYQQPVTRGDIEKVRGVAVNSHIMKTLMDRKWVKTIGHREVPGRPALYATTTEFLSYFGLNSLTELPQLSDPESLQALFNSEVNVPETIEESTNE</sequence>
<dbReference type="NCBIfam" id="TIGR00281">
    <property type="entry name" value="SMC-Scp complex subunit ScpB"/>
    <property type="match status" value="1"/>
</dbReference>
<reference evidence="5 6" key="1">
    <citation type="submission" date="2018-09" db="EMBL/GenBank/DDBJ databases">
        <title>Phylogeny of the Shewanellaceae, and recommendation for two new genera, Pseudoshewanella and Parashewanella.</title>
        <authorList>
            <person name="Wang G."/>
        </authorList>
    </citation>
    <scope>NUCLEOTIDE SEQUENCE [LARGE SCALE GENOMIC DNA]</scope>
    <source>
        <strain evidence="5 6">C51</strain>
    </source>
</reference>
<dbReference type="AlphaFoldDB" id="A0A3L8PVF6"/>
<evidence type="ECO:0000313" key="6">
    <source>
        <dbReference type="Proteomes" id="UP000281474"/>
    </source>
</evidence>
<comment type="caution">
    <text evidence="5">The sequence shown here is derived from an EMBL/GenBank/DDBJ whole genome shotgun (WGS) entry which is preliminary data.</text>
</comment>
<dbReference type="InterPro" id="IPR036388">
    <property type="entry name" value="WH-like_DNA-bd_sf"/>
</dbReference>
<dbReference type="EMBL" id="QZEI01000065">
    <property type="protein sequence ID" value="RLV58563.1"/>
    <property type="molecule type" value="Genomic_DNA"/>
</dbReference>
<name>A0A3L8PVF6_9GAMM</name>
<organism evidence="5 6">
    <name type="scientific">Parashewanella curva</name>
    <dbReference type="NCBI Taxonomy" id="2338552"/>
    <lineage>
        <taxon>Bacteria</taxon>
        <taxon>Pseudomonadati</taxon>
        <taxon>Pseudomonadota</taxon>
        <taxon>Gammaproteobacteria</taxon>
        <taxon>Alteromonadales</taxon>
        <taxon>Shewanellaceae</taxon>
        <taxon>Parashewanella</taxon>
    </lineage>
</organism>
<keyword evidence="4" id="KW-0131">Cell cycle</keyword>
<dbReference type="Proteomes" id="UP000281474">
    <property type="component" value="Unassembled WGS sequence"/>
</dbReference>
<dbReference type="SUPFAM" id="SSF46785">
    <property type="entry name" value="Winged helix' DNA-binding domain"/>
    <property type="match status" value="2"/>
</dbReference>
<dbReference type="RefSeq" id="WP_121840116.1">
    <property type="nucleotide sequence ID" value="NZ_ML014814.1"/>
</dbReference>
<evidence type="ECO:0000256" key="3">
    <source>
        <dbReference type="ARBA" id="ARBA00022829"/>
    </source>
</evidence>
<proteinExistence type="predicted"/>
<dbReference type="PANTHER" id="PTHR34298">
    <property type="entry name" value="SEGREGATION AND CONDENSATION PROTEIN B"/>
    <property type="match status" value="1"/>
</dbReference>